<proteinExistence type="predicted"/>
<dbReference type="Proteomes" id="UP000257109">
    <property type="component" value="Unassembled WGS sequence"/>
</dbReference>
<dbReference type="AlphaFoldDB" id="A0A371F9Y4"/>
<evidence type="ECO:0000313" key="1">
    <source>
        <dbReference type="EMBL" id="RDX75090.1"/>
    </source>
</evidence>
<reference evidence="1" key="1">
    <citation type="submission" date="2018-05" db="EMBL/GenBank/DDBJ databases">
        <title>Draft genome of Mucuna pruriens seed.</title>
        <authorList>
            <person name="Nnadi N.E."/>
            <person name="Vos R."/>
            <person name="Hasami M.H."/>
            <person name="Devisetty U.K."/>
            <person name="Aguiy J.C."/>
        </authorList>
    </citation>
    <scope>NUCLEOTIDE SEQUENCE [LARGE SCALE GENOMIC DNA]</scope>
    <source>
        <strain evidence="1">JCA_2017</strain>
    </source>
</reference>
<protein>
    <submittedName>
        <fullName evidence="1">Uncharacterized protein</fullName>
    </submittedName>
</protein>
<organism evidence="1 2">
    <name type="scientific">Mucuna pruriens</name>
    <name type="common">Velvet bean</name>
    <name type="synonym">Dolichos pruriens</name>
    <dbReference type="NCBI Taxonomy" id="157652"/>
    <lineage>
        <taxon>Eukaryota</taxon>
        <taxon>Viridiplantae</taxon>
        <taxon>Streptophyta</taxon>
        <taxon>Embryophyta</taxon>
        <taxon>Tracheophyta</taxon>
        <taxon>Spermatophyta</taxon>
        <taxon>Magnoliopsida</taxon>
        <taxon>eudicotyledons</taxon>
        <taxon>Gunneridae</taxon>
        <taxon>Pentapetalae</taxon>
        <taxon>rosids</taxon>
        <taxon>fabids</taxon>
        <taxon>Fabales</taxon>
        <taxon>Fabaceae</taxon>
        <taxon>Papilionoideae</taxon>
        <taxon>50 kb inversion clade</taxon>
        <taxon>NPAAA clade</taxon>
        <taxon>indigoferoid/millettioid clade</taxon>
        <taxon>Phaseoleae</taxon>
        <taxon>Mucuna</taxon>
    </lineage>
</organism>
<dbReference type="EMBL" id="QJKJ01009950">
    <property type="protein sequence ID" value="RDX75090.1"/>
    <property type="molecule type" value="Genomic_DNA"/>
</dbReference>
<comment type="caution">
    <text evidence="1">The sequence shown here is derived from an EMBL/GenBank/DDBJ whole genome shotgun (WGS) entry which is preliminary data.</text>
</comment>
<sequence>MLYGIIHLNCARTKEKLNLTDVVSSVVNISAQINLNVEWDEFLGLEERRSDSPRLTRFQKRFWTLFLRAKGRRNIREYIMKMFNLTAKLKSLKLKLSEDLIVLLVLISLPTHFGQFKVSYNTQKDKWSLNEFISHHVQEEERLQRDKTESAHFASTSQNKKRKNIKGIAEGSSQINSRYGYLYLILEKSQLLDVFKSFKAEVELRLGNKIKVIKSGHGGEYYGRYDGSREQCFRPFSLLPFFSENVELFHNTPC</sequence>
<name>A0A371F9Y4_MUCPR</name>
<evidence type="ECO:0000313" key="2">
    <source>
        <dbReference type="Proteomes" id="UP000257109"/>
    </source>
</evidence>
<accession>A0A371F9Y4</accession>
<dbReference type="OrthoDB" id="1422489at2759"/>
<keyword evidence="2" id="KW-1185">Reference proteome</keyword>
<dbReference type="Pfam" id="PF14223">
    <property type="entry name" value="Retrotran_gag_2"/>
    <property type="match status" value="1"/>
</dbReference>
<gene>
    <name evidence="1" type="ORF">CR513_45071</name>
</gene>
<feature type="non-terminal residue" evidence="1">
    <location>
        <position position="1"/>
    </location>
</feature>